<dbReference type="Pfam" id="PF00072">
    <property type="entry name" value="Response_reg"/>
    <property type="match status" value="1"/>
</dbReference>
<dbReference type="InterPro" id="IPR011006">
    <property type="entry name" value="CheY-like_superfamily"/>
</dbReference>
<comment type="caution">
    <text evidence="4">The sequence shown here is derived from an EMBL/GenBank/DDBJ whole genome shotgun (WGS) entry which is preliminary data.</text>
</comment>
<evidence type="ECO:0000313" key="4">
    <source>
        <dbReference type="EMBL" id="TWV98759.1"/>
    </source>
</evidence>
<dbReference type="PANTHER" id="PTHR44591">
    <property type="entry name" value="STRESS RESPONSE REGULATOR PROTEIN 1"/>
    <property type="match status" value="1"/>
</dbReference>
<feature type="modified residue" description="4-aspartylphosphate" evidence="2">
    <location>
        <position position="69"/>
    </location>
</feature>
<keyword evidence="5" id="KW-1185">Reference proteome</keyword>
<dbReference type="PANTHER" id="PTHR44591:SF3">
    <property type="entry name" value="RESPONSE REGULATORY DOMAIN-CONTAINING PROTEIN"/>
    <property type="match status" value="1"/>
</dbReference>
<protein>
    <submittedName>
        <fullName evidence="4">Response regulator</fullName>
    </submittedName>
</protein>
<organism evidence="4 5">
    <name type="scientific">Chitinophaga pinensis</name>
    <dbReference type="NCBI Taxonomy" id="79329"/>
    <lineage>
        <taxon>Bacteria</taxon>
        <taxon>Pseudomonadati</taxon>
        <taxon>Bacteroidota</taxon>
        <taxon>Chitinophagia</taxon>
        <taxon>Chitinophagales</taxon>
        <taxon>Chitinophagaceae</taxon>
        <taxon>Chitinophaga</taxon>
    </lineage>
</organism>
<dbReference type="GO" id="GO:0000160">
    <property type="term" value="P:phosphorelay signal transduction system"/>
    <property type="evidence" value="ECO:0007669"/>
    <property type="project" value="InterPro"/>
</dbReference>
<evidence type="ECO:0000256" key="1">
    <source>
        <dbReference type="ARBA" id="ARBA00022553"/>
    </source>
</evidence>
<dbReference type="AlphaFoldDB" id="A0A5C6LQJ2"/>
<sequence>MGASLFYFTSLNLIVMKSILLIDDDADEISILNEAVEMTGTDSVCDWAQGVDVAYRLLKGNQPDLILLDYNMPGRNGLLCLEELKGNQQLRHIPIVMYSTYIDYGLRQEAMKKALFVVSRRQRLYMIW</sequence>
<dbReference type="CDD" id="cd00156">
    <property type="entry name" value="REC"/>
    <property type="match status" value="1"/>
</dbReference>
<evidence type="ECO:0000256" key="2">
    <source>
        <dbReference type="PROSITE-ProRule" id="PRU00169"/>
    </source>
</evidence>
<dbReference type="Gene3D" id="3.40.50.2300">
    <property type="match status" value="1"/>
</dbReference>
<dbReference type="SUPFAM" id="SSF52172">
    <property type="entry name" value="CheY-like"/>
    <property type="match status" value="1"/>
</dbReference>
<keyword evidence="1 2" id="KW-0597">Phosphoprotein</keyword>
<evidence type="ECO:0000259" key="3">
    <source>
        <dbReference type="PROSITE" id="PS50110"/>
    </source>
</evidence>
<dbReference type="OrthoDB" id="7631574at2"/>
<dbReference type="InterPro" id="IPR001789">
    <property type="entry name" value="Sig_transdc_resp-reg_receiver"/>
</dbReference>
<proteinExistence type="predicted"/>
<name>A0A5C6LQJ2_9BACT</name>
<evidence type="ECO:0000313" key="5">
    <source>
        <dbReference type="Proteomes" id="UP000318815"/>
    </source>
</evidence>
<dbReference type="InterPro" id="IPR050595">
    <property type="entry name" value="Bact_response_regulator"/>
</dbReference>
<gene>
    <name evidence="4" type="ORF">FEF09_20250</name>
</gene>
<dbReference type="PROSITE" id="PS50110">
    <property type="entry name" value="RESPONSE_REGULATORY"/>
    <property type="match status" value="1"/>
</dbReference>
<dbReference type="SMART" id="SM00448">
    <property type="entry name" value="REC"/>
    <property type="match status" value="1"/>
</dbReference>
<accession>A0A5C6LQJ2</accession>
<dbReference type="EMBL" id="VOHS01000024">
    <property type="protein sequence ID" value="TWV98759.1"/>
    <property type="molecule type" value="Genomic_DNA"/>
</dbReference>
<feature type="domain" description="Response regulatory" evidence="3">
    <location>
        <begin position="18"/>
        <end position="128"/>
    </location>
</feature>
<dbReference type="Proteomes" id="UP000318815">
    <property type="component" value="Unassembled WGS sequence"/>
</dbReference>
<reference evidence="4 5" key="1">
    <citation type="submission" date="2019-08" db="EMBL/GenBank/DDBJ databases">
        <title>Whole genome sequencing of chitin degrading bacteria Chitinophaga pinensis YS16.</title>
        <authorList>
            <person name="Singh R.P."/>
            <person name="Manchanda G."/>
            <person name="Maurya I.K."/>
            <person name="Joshi N.K."/>
            <person name="Srivastava A.K."/>
        </authorList>
    </citation>
    <scope>NUCLEOTIDE SEQUENCE [LARGE SCALE GENOMIC DNA]</scope>
    <source>
        <strain evidence="4 5">YS-16</strain>
    </source>
</reference>